<dbReference type="GO" id="GO:0030246">
    <property type="term" value="F:carbohydrate binding"/>
    <property type="evidence" value="ECO:0007669"/>
    <property type="project" value="UniProtKB-UniRule"/>
</dbReference>
<dbReference type="InterPro" id="IPR013320">
    <property type="entry name" value="ConA-like_dom_sf"/>
</dbReference>
<keyword evidence="6" id="KW-1185">Reference proteome</keyword>
<feature type="domain" description="Galectin" evidence="4">
    <location>
        <begin position="13"/>
        <end position="145"/>
    </location>
</feature>
<dbReference type="SUPFAM" id="SSF49899">
    <property type="entry name" value="Concanavalin A-like lectins/glucanases"/>
    <property type="match status" value="2"/>
</dbReference>
<dbReference type="GO" id="GO:0005737">
    <property type="term" value="C:cytoplasm"/>
    <property type="evidence" value="ECO:0007669"/>
    <property type="project" value="TreeGrafter"/>
</dbReference>
<evidence type="ECO:0000313" key="6">
    <source>
        <dbReference type="Proteomes" id="UP000287033"/>
    </source>
</evidence>
<dbReference type="STRING" id="137246.A0A401STJ2"/>
<dbReference type="SMART" id="SM00276">
    <property type="entry name" value="GLECT"/>
    <property type="match status" value="2"/>
</dbReference>
<evidence type="ECO:0000256" key="3">
    <source>
        <dbReference type="RuleBase" id="RU102079"/>
    </source>
</evidence>
<evidence type="ECO:0000256" key="1">
    <source>
        <dbReference type="ARBA" id="ARBA00022734"/>
    </source>
</evidence>
<dbReference type="PANTHER" id="PTHR11346">
    <property type="entry name" value="GALECTIN"/>
    <property type="match status" value="1"/>
</dbReference>
<dbReference type="CDD" id="cd00070">
    <property type="entry name" value="GLECT"/>
    <property type="match status" value="2"/>
</dbReference>
<evidence type="ECO:0000259" key="4">
    <source>
        <dbReference type="PROSITE" id="PS51304"/>
    </source>
</evidence>
<protein>
    <recommendedName>
        <fullName evidence="3">Galectin</fullName>
    </recommendedName>
</protein>
<dbReference type="PROSITE" id="PS51304">
    <property type="entry name" value="GALECTIN"/>
    <property type="match status" value="2"/>
</dbReference>
<keyword evidence="1 3" id="KW-0430">Lectin</keyword>
<dbReference type="AlphaFoldDB" id="A0A401STJ2"/>
<dbReference type="Proteomes" id="UP000287033">
    <property type="component" value="Unassembled WGS sequence"/>
</dbReference>
<evidence type="ECO:0000313" key="5">
    <source>
        <dbReference type="EMBL" id="GCC33698.1"/>
    </source>
</evidence>
<dbReference type="InterPro" id="IPR001079">
    <property type="entry name" value="Galectin_CRD"/>
</dbReference>
<organism evidence="5 6">
    <name type="scientific">Chiloscyllium punctatum</name>
    <name type="common">Brownbanded bambooshark</name>
    <name type="synonym">Hemiscyllium punctatum</name>
    <dbReference type="NCBI Taxonomy" id="137246"/>
    <lineage>
        <taxon>Eukaryota</taxon>
        <taxon>Metazoa</taxon>
        <taxon>Chordata</taxon>
        <taxon>Craniata</taxon>
        <taxon>Vertebrata</taxon>
        <taxon>Chondrichthyes</taxon>
        <taxon>Elasmobranchii</taxon>
        <taxon>Galeomorphii</taxon>
        <taxon>Galeoidea</taxon>
        <taxon>Orectolobiformes</taxon>
        <taxon>Hemiscylliidae</taxon>
        <taxon>Chiloscyllium</taxon>
    </lineage>
</organism>
<dbReference type="Pfam" id="PF00337">
    <property type="entry name" value="Gal-bind_lectin"/>
    <property type="match status" value="2"/>
</dbReference>
<dbReference type="OMA" id="IRCEYEG"/>
<evidence type="ECO:0000256" key="2">
    <source>
        <dbReference type="ARBA" id="ARBA00022737"/>
    </source>
</evidence>
<feature type="domain" description="Galectin" evidence="4">
    <location>
        <begin position="199"/>
        <end position="328"/>
    </location>
</feature>
<keyword evidence="2" id="KW-0677">Repeat</keyword>
<comment type="caution">
    <text evidence="5">The sequence shown here is derived from an EMBL/GenBank/DDBJ whole genome shotgun (WGS) entry which is preliminary data.</text>
</comment>
<accession>A0A401STJ2</accession>
<dbReference type="SMART" id="SM00908">
    <property type="entry name" value="Gal-bind_lectin"/>
    <property type="match status" value="2"/>
</dbReference>
<dbReference type="InterPro" id="IPR044156">
    <property type="entry name" value="Galectin-like"/>
</dbReference>
<reference evidence="5 6" key="1">
    <citation type="journal article" date="2018" name="Nat. Ecol. Evol.">
        <title>Shark genomes provide insights into elasmobranch evolution and the origin of vertebrates.</title>
        <authorList>
            <person name="Hara Y"/>
            <person name="Yamaguchi K"/>
            <person name="Onimaru K"/>
            <person name="Kadota M"/>
            <person name="Koyanagi M"/>
            <person name="Keeley SD"/>
            <person name="Tatsumi K"/>
            <person name="Tanaka K"/>
            <person name="Motone F"/>
            <person name="Kageyama Y"/>
            <person name="Nozu R"/>
            <person name="Adachi N"/>
            <person name="Nishimura O"/>
            <person name="Nakagawa R"/>
            <person name="Tanegashima C"/>
            <person name="Kiyatake I"/>
            <person name="Matsumoto R"/>
            <person name="Murakumo K"/>
            <person name="Nishida K"/>
            <person name="Terakita A"/>
            <person name="Kuratani S"/>
            <person name="Sato K"/>
            <person name="Hyodo S Kuraku.S."/>
        </authorList>
    </citation>
    <scope>NUCLEOTIDE SEQUENCE [LARGE SCALE GENOMIC DNA]</scope>
</reference>
<dbReference type="Gene3D" id="2.60.120.200">
    <property type="match status" value="2"/>
</dbReference>
<dbReference type="FunFam" id="2.60.120.200:FF:000124">
    <property type="entry name" value="Galectin-4"/>
    <property type="match status" value="2"/>
</dbReference>
<dbReference type="EMBL" id="BEZZ01000538">
    <property type="protein sequence ID" value="GCC33698.1"/>
    <property type="molecule type" value="Genomic_DNA"/>
</dbReference>
<dbReference type="OrthoDB" id="6251307at2759"/>
<name>A0A401STJ2_CHIPU</name>
<gene>
    <name evidence="5" type="ORF">chiPu_0012168</name>
</gene>
<proteinExistence type="predicted"/>
<dbReference type="PANTHER" id="PTHR11346:SF111">
    <property type="entry name" value="GALECTIN-12"/>
    <property type="match status" value="1"/>
</dbReference>
<sequence>MEQQPIYNPIIPFIGTILGGLQDGKMIVVQGQVPGHAKRFAVDFQCGSSVKPRSDIAFHFNIRYDEGTVVCNTLERERWGTEERKPQIPIPTGSYFELIFHVRSYCFQVSVNGSHFLEYSHRISYNRVDILSISGDVHVNTLTFRNPNVPPPYAPPAYTPIQAFNVRSTFSSKPALLFAAPCKEVKAPTQVTVNNPPVPYQAYIGGIKPQQKIKIIGTVNVKPYRFTINLKVSYYDNIALHINQRFDENAVVRNSCINKNWGTEERSLPFLPFLPAQTFEMQIMIQPICYKILVNGRHLFNFNHRVQPLIQIDQLEVTGDVSLSLVEY</sequence>